<dbReference type="InterPro" id="IPR036250">
    <property type="entry name" value="AcylCo_DH-like_C"/>
</dbReference>
<dbReference type="InterPro" id="IPR009100">
    <property type="entry name" value="AcylCoA_DH/oxidase_NM_dom_sf"/>
</dbReference>
<evidence type="ECO:0000313" key="9">
    <source>
        <dbReference type="Proteomes" id="UP000605568"/>
    </source>
</evidence>
<dbReference type="RefSeq" id="WP_191295599.1">
    <property type="nucleotide sequence ID" value="NZ_BNAR01000001.1"/>
</dbReference>
<dbReference type="PANTHER" id="PTHR43884:SF20">
    <property type="entry name" value="ACYL-COA DEHYDROGENASE FADE28"/>
    <property type="match status" value="1"/>
</dbReference>
<comment type="similarity">
    <text evidence="2">Belongs to the acyl-CoA dehydrogenase family.</text>
</comment>
<dbReference type="Gene3D" id="1.20.140.10">
    <property type="entry name" value="Butyryl-CoA Dehydrogenase, subunit A, domain 3"/>
    <property type="match status" value="1"/>
</dbReference>
<dbReference type="EMBL" id="BNAR01000001">
    <property type="protein sequence ID" value="GHH28520.1"/>
    <property type="molecule type" value="Genomic_DNA"/>
</dbReference>
<evidence type="ECO:0000256" key="1">
    <source>
        <dbReference type="ARBA" id="ARBA00001974"/>
    </source>
</evidence>
<sequence length="322" mass="34823">MTPEQLALRDAVRSLLDKHSDVRAAVETPHGHDKDVWARLCDIGVLPIPEQYGGSGAELPETLVVLQELGRTLTPAPLLASMMAARALLEAGNEEACARLLPRIADGAVATLVWPWDNAQTGLDGTARYVLDGDTAEILLATDGTDLYEVDLATVTREHTPAMDQTRRLATVHLDGAETTRLGRWSPRIRDVALAALSAEQVGAAARALELTVEYTKTRVQFGKPIGSFQALKHRMADMHVLVETARSAAEAATDEVSAAVAKVYCSEAFFKVAAEMVQLHGGIAITWEHDAHLYLKRAHGSGQLFGSPREHLDRLSRSTLG</sequence>
<evidence type="ECO:0000256" key="2">
    <source>
        <dbReference type="ARBA" id="ARBA00009347"/>
    </source>
</evidence>
<feature type="domain" description="Acyl-CoA dehydrogenase/oxidase N-terminal" evidence="7">
    <location>
        <begin position="2"/>
        <end position="107"/>
    </location>
</feature>
<gene>
    <name evidence="8" type="ORF">GCM10017774_02870</name>
</gene>
<keyword evidence="4" id="KW-0274">FAD</keyword>
<organism evidence="8 9">
    <name type="scientific">Lentzea cavernae</name>
    <dbReference type="NCBI Taxonomy" id="2020703"/>
    <lineage>
        <taxon>Bacteria</taxon>
        <taxon>Bacillati</taxon>
        <taxon>Actinomycetota</taxon>
        <taxon>Actinomycetes</taxon>
        <taxon>Pseudonocardiales</taxon>
        <taxon>Pseudonocardiaceae</taxon>
        <taxon>Lentzea</taxon>
    </lineage>
</organism>
<dbReference type="Pfam" id="PF00441">
    <property type="entry name" value="Acyl-CoA_dh_1"/>
    <property type="match status" value="1"/>
</dbReference>
<evidence type="ECO:0000259" key="7">
    <source>
        <dbReference type="Pfam" id="PF02771"/>
    </source>
</evidence>
<accession>A0ABQ3LX62</accession>
<comment type="cofactor">
    <cofactor evidence="1">
        <name>FAD</name>
        <dbReference type="ChEBI" id="CHEBI:57692"/>
    </cofactor>
</comment>
<protein>
    <submittedName>
        <fullName evidence="8">Acyl-CoA dehydrogenase</fullName>
    </submittedName>
</protein>
<keyword evidence="5" id="KW-0560">Oxidoreductase</keyword>
<dbReference type="Gene3D" id="1.10.540.10">
    <property type="entry name" value="Acyl-CoA dehydrogenase/oxidase, N-terminal domain"/>
    <property type="match status" value="1"/>
</dbReference>
<dbReference type="Proteomes" id="UP000605568">
    <property type="component" value="Unassembled WGS sequence"/>
</dbReference>
<evidence type="ECO:0000259" key="6">
    <source>
        <dbReference type="Pfam" id="PF00441"/>
    </source>
</evidence>
<dbReference type="InterPro" id="IPR009075">
    <property type="entry name" value="AcylCo_DH/oxidase_C"/>
</dbReference>
<evidence type="ECO:0000256" key="4">
    <source>
        <dbReference type="ARBA" id="ARBA00022827"/>
    </source>
</evidence>
<dbReference type="InterPro" id="IPR013786">
    <property type="entry name" value="AcylCoA_DH/ox_N"/>
</dbReference>
<reference evidence="9" key="1">
    <citation type="journal article" date="2019" name="Int. J. Syst. Evol. Microbiol.">
        <title>The Global Catalogue of Microorganisms (GCM) 10K type strain sequencing project: providing services to taxonomists for standard genome sequencing and annotation.</title>
        <authorList>
            <consortium name="The Broad Institute Genomics Platform"/>
            <consortium name="The Broad Institute Genome Sequencing Center for Infectious Disease"/>
            <person name="Wu L."/>
            <person name="Ma J."/>
        </authorList>
    </citation>
    <scope>NUCLEOTIDE SEQUENCE [LARGE SCALE GENOMIC DNA]</scope>
    <source>
        <strain evidence="9">CGMCC 4.7367</strain>
    </source>
</reference>
<evidence type="ECO:0000256" key="3">
    <source>
        <dbReference type="ARBA" id="ARBA00022630"/>
    </source>
</evidence>
<dbReference type="Pfam" id="PF02771">
    <property type="entry name" value="Acyl-CoA_dh_N"/>
    <property type="match status" value="1"/>
</dbReference>
<dbReference type="PANTHER" id="PTHR43884">
    <property type="entry name" value="ACYL-COA DEHYDROGENASE"/>
    <property type="match status" value="1"/>
</dbReference>
<keyword evidence="9" id="KW-1185">Reference proteome</keyword>
<dbReference type="SUPFAM" id="SSF47203">
    <property type="entry name" value="Acyl-CoA dehydrogenase C-terminal domain-like"/>
    <property type="match status" value="1"/>
</dbReference>
<evidence type="ECO:0000313" key="8">
    <source>
        <dbReference type="EMBL" id="GHH28520.1"/>
    </source>
</evidence>
<feature type="domain" description="Acyl-CoA dehydrogenase/oxidase C-terminal" evidence="6">
    <location>
        <begin position="196"/>
        <end position="307"/>
    </location>
</feature>
<evidence type="ECO:0000256" key="5">
    <source>
        <dbReference type="ARBA" id="ARBA00023002"/>
    </source>
</evidence>
<proteinExistence type="inferred from homology"/>
<comment type="caution">
    <text evidence="8">The sequence shown here is derived from an EMBL/GenBank/DDBJ whole genome shotgun (WGS) entry which is preliminary data.</text>
</comment>
<keyword evidence="3" id="KW-0285">Flavoprotein</keyword>
<dbReference type="SUPFAM" id="SSF56645">
    <property type="entry name" value="Acyl-CoA dehydrogenase NM domain-like"/>
    <property type="match status" value="1"/>
</dbReference>
<name>A0ABQ3LX62_9PSEU</name>
<dbReference type="InterPro" id="IPR037069">
    <property type="entry name" value="AcylCoA_DH/ox_N_sf"/>
</dbReference>